<reference evidence="2 3" key="1">
    <citation type="submission" date="2018-11" db="EMBL/GenBank/DDBJ databases">
        <title>Complete genome sequence of Paenibacillus baekrokdamisoli strain KCTC 33723.</title>
        <authorList>
            <person name="Kang S.W."/>
            <person name="Lee K.C."/>
            <person name="Kim K.K."/>
            <person name="Kim J.S."/>
            <person name="Kim D.S."/>
            <person name="Ko S.H."/>
            <person name="Yang S.H."/>
            <person name="Lee J.S."/>
        </authorList>
    </citation>
    <scope>NUCLEOTIDE SEQUENCE [LARGE SCALE GENOMIC DNA]</scope>
    <source>
        <strain evidence="2 3">KCTC 33723</strain>
    </source>
</reference>
<accession>A0A3G9IUV6</accession>
<dbReference type="InterPro" id="IPR038152">
    <property type="entry name" value="Carbam_trans_C_sf"/>
</dbReference>
<dbReference type="GO" id="GO:0016740">
    <property type="term" value="F:transferase activity"/>
    <property type="evidence" value="ECO:0007669"/>
    <property type="project" value="UniProtKB-KW"/>
</dbReference>
<dbReference type="AlphaFoldDB" id="A0A3G9IUV6"/>
<dbReference type="RefSeq" id="WP_125660905.1">
    <property type="nucleotide sequence ID" value="NZ_AP019308.1"/>
</dbReference>
<dbReference type="InterPro" id="IPR003696">
    <property type="entry name" value="Carbtransf_dom"/>
</dbReference>
<dbReference type="Pfam" id="PF02543">
    <property type="entry name" value="Carbam_trans_N"/>
    <property type="match status" value="1"/>
</dbReference>
<dbReference type="KEGG" id="pbk:Back11_39250"/>
<dbReference type="OrthoDB" id="9780777at2"/>
<dbReference type="Pfam" id="PF16861">
    <property type="entry name" value="Carbam_trans_C"/>
    <property type="match status" value="1"/>
</dbReference>
<name>A0A3G9IUV6_9BACL</name>
<dbReference type="Gene3D" id="3.90.870.20">
    <property type="entry name" value="Carbamoyltransferase, C-terminal domain"/>
    <property type="match status" value="1"/>
</dbReference>
<sequence length="571" mass="64657">MKIIGINSQFDSSMMTVNSGSCALIIDGKIKNALAEDRISRIKDEGGFKASLQAILIENNLTVEDIDYFCISFYGNAMIPREKMIKLHLKEIGIESTPEKLVVLGSHHLSHACAAYYLSPFDEAIIVVADNEGSLLFGKNDESKNIMYNYCERNSYFWAKGNEIVLIGRDFAAPGSVAFGKAYNKFNEYVGYGSYLNVGKTMGLSSYGTLPKEYEQLDLWGMNEDGSLYSNIKETYDSFNDIWNFFEMNNVSIVEGNNKDFQESSDYKNLAYFIQSQLNKWSVKKIDYLQKLTGIKNVCISGGIALNGIMNREIETNLNCDVFVPPYPSDPGQALGNAIYCSILKSDMSNNVLMPKKTYDEFMYLGLNYNKDASMKIIEKFNSDVSIVDCKEGNVFELTAKLISEGNIIGFYNGKSEYGARALGNRSIVADPRFDEIRDRVNTLKGRELFRPIAPSVLSEFAHLFFNDIDKYMDKYMLKVSYCKEEKRELIKAVVHIDGTSRIQLVTKESNLNYYSLIREFMNITNIPMLINTSFNAAGEPIVETPEDAIKSFIHMNLDYLYCNGILIRRK</sequence>
<keyword evidence="2" id="KW-0808">Transferase</keyword>
<dbReference type="PANTHER" id="PTHR34847">
    <property type="entry name" value="NODULATION PROTEIN U"/>
    <property type="match status" value="1"/>
</dbReference>
<protein>
    <submittedName>
        <fullName evidence="2">Transferase</fullName>
    </submittedName>
</protein>
<dbReference type="InterPro" id="IPR031730">
    <property type="entry name" value="Carbam_trans_C"/>
</dbReference>
<gene>
    <name evidence="2" type="ORF">Back11_39250</name>
</gene>
<keyword evidence="3" id="KW-1185">Reference proteome</keyword>
<comment type="similarity">
    <text evidence="1">Belongs to the NodU/CmcH family.</text>
</comment>
<dbReference type="InterPro" id="IPR051338">
    <property type="entry name" value="NodU/CmcH_Carbamoyltrnsfr"/>
</dbReference>
<dbReference type="PANTHER" id="PTHR34847:SF1">
    <property type="entry name" value="NODULATION PROTEIN U"/>
    <property type="match status" value="1"/>
</dbReference>
<dbReference type="SUPFAM" id="SSF53067">
    <property type="entry name" value="Actin-like ATPase domain"/>
    <property type="match status" value="1"/>
</dbReference>
<evidence type="ECO:0000313" key="2">
    <source>
        <dbReference type="EMBL" id="BBH22580.1"/>
    </source>
</evidence>
<evidence type="ECO:0000313" key="3">
    <source>
        <dbReference type="Proteomes" id="UP000275368"/>
    </source>
</evidence>
<dbReference type="Gene3D" id="3.30.420.40">
    <property type="match status" value="2"/>
</dbReference>
<dbReference type="InterPro" id="IPR043129">
    <property type="entry name" value="ATPase_NBD"/>
</dbReference>
<proteinExistence type="inferred from homology"/>
<organism evidence="2 3">
    <name type="scientific">Paenibacillus baekrokdamisoli</name>
    <dbReference type="NCBI Taxonomy" id="1712516"/>
    <lineage>
        <taxon>Bacteria</taxon>
        <taxon>Bacillati</taxon>
        <taxon>Bacillota</taxon>
        <taxon>Bacilli</taxon>
        <taxon>Bacillales</taxon>
        <taxon>Paenibacillaceae</taxon>
        <taxon>Paenibacillus</taxon>
    </lineage>
</organism>
<dbReference type="EMBL" id="AP019308">
    <property type="protein sequence ID" value="BBH22580.1"/>
    <property type="molecule type" value="Genomic_DNA"/>
</dbReference>
<evidence type="ECO:0000256" key="1">
    <source>
        <dbReference type="ARBA" id="ARBA00006129"/>
    </source>
</evidence>
<dbReference type="Proteomes" id="UP000275368">
    <property type="component" value="Chromosome"/>
</dbReference>